<keyword evidence="5" id="KW-1185">Reference proteome</keyword>
<organism evidence="4 5">
    <name type="scientific">Glycocaulis alkaliphilus</name>
    <dbReference type="NCBI Taxonomy" id="1434191"/>
    <lineage>
        <taxon>Bacteria</taxon>
        <taxon>Pseudomonadati</taxon>
        <taxon>Pseudomonadota</taxon>
        <taxon>Alphaproteobacteria</taxon>
        <taxon>Maricaulales</taxon>
        <taxon>Maricaulaceae</taxon>
        <taxon>Glycocaulis</taxon>
    </lineage>
</organism>
<dbReference type="AlphaFoldDB" id="A0A3T0E8Z4"/>
<dbReference type="PANTHER" id="PTHR12788">
    <property type="entry name" value="PROTEIN-TYROSINE SULFOTRANSFERASE 2"/>
    <property type="match status" value="1"/>
</dbReference>
<evidence type="ECO:0000313" key="4">
    <source>
        <dbReference type="EMBL" id="AZU03804.1"/>
    </source>
</evidence>
<keyword evidence="2" id="KW-0802">TPR repeat</keyword>
<gene>
    <name evidence="4" type="ORF">X907_1269</name>
</gene>
<dbReference type="SMART" id="SM00028">
    <property type="entry name" value="TPR"/>
    <property type="match status" value="6"/>
</dbReference>
<feature type="repeat" description="TPR" evidence="2">
    <location>
        <begin position="267"/>
        <end position="300"/>
    </location>
</feature>
<dbReference type="GO" id="GO:0008476">
    <property type="term" value="F:protein-tyrosine sulfotransferase activity"/>
    <property type="evidence" value="ECO:0007669"/>
    <property type="project" value="InterPro"/>
</dbReference>
<dbReference type="PANTHER" id="PTHR12788:SF10">
    <property type="entry name" value="PROTEIN-TYROSINE SULFOTRANSFERASE"/>
    <property type="match status" value="1"/>
</dbReference>
<dbReference type="KEGG" id="gak:X907_1269"/>
<dbReference type="SUPFAM" id="SSF52540">
    <property type="entry name" value="P-loop containing nucleoside triphosphate hydrolases"/>
    <property type="match status" value="1"/>
</dbReference>
<evidence type="ECO:0000259" key="3">
    <source>
        <dbReference type="Pfam" id="PF23914"/>
    </source>
</evidence>
<dbReference type="InterPro" id="IPR011990">
    <property type="entry name" value="TPR-like_helical_dom_sf"/>
</dbReference>
<dbReference type="Pfam" id="PF13432">
    <property type="entry name" value="TPR_16"/>
    <property type="match status" value="2"/>
</dbReference>
<dbReference type="Pfam" id="PF23914">
    <property type="entry name" value="TPR_CcmH_CycH"/>
    <property type="match status" value="1"/>
</dbReference>
<name>A0A3T0E8Z4_9PROT</name>
<dbReference type="PROSITE" id="PS50005">
    <property type="entry name" value="TPR"/>
    <property type="match status" value="1"/>
</dbReference>
<dbReference type="InterPro" id="IPR056413">
    <property type="entry name" value="TPR_CcmH_CycH"/>
</dbReference>
<protein>
    <submittedName>
        <fullName evidence="4">Sulfotransferase</fullName>
    </submittedName>
</protein>
<accession>A0A3T0E8Z4</accession>
<evidence type="ECO:0000256" key="2">
    <source>
        <dbReference type="PROSITE-ProRule" id="PRU00339"/>
    </source>
</evidence>
<dbReference type="Gene3D" id="3.40.50.300">
    <property type="entry name" value="P-loop containing nucleotide triphosphate hydrolases"/>
    <property type="match status" value="1"/>
</dbReference>
<dbReference type="SUPFAM" id="SSF48452">
    <property type="entry name" value="TPR-like"/>
    <property type="match status" value="1"/>
</dbReference>
<feature type="domain" description="Cytochrome c-type biogenesis protein H TPR" evidence="3">
    <location>
        <begin position="155"/>
        <end position="266"/>
    </location>
</feature>
<keyword evidence="1 4" id="KW-0808">Transferase</keyword>
<reference evidence="4 5" key="1">
    <citation type="submission" date="2016-12" db="EMBL/GenBank/DDBJ databases">
        <title>The genome of dimorphic prosthecate Glycocaulis alkaliphilus 6b-8t, isolated from crude oil dictates its adaptability in petroleum environments.</title>
        <authorList>
            <person name="Wu X.-L."/>
            <person name="Geng S."/>
        </authorList>
    </citation>
    <scope>NUCLEOTIDE SEQUENCE [LARGE SCALE GENOMIC DNA]</scope>
    <source>
        <strain evidence="4 5">6B-8</strain>
    </source>
</reference>
<dbReference type="Pfam" id="PF13469">
    <property type="entry name" value="Sulfotransfer_3"/>
    <property type="match status" value="1"/>
</dbReference>
<sequence>MKAAQEKIMTGAFAEALDIAGPFLDAEPEHGEALYMTAVCQRYLGRLDDAQDALDRLKTAQPEFGRAWQEEGHLQRAKGRNENALQAYARACQHNPALTASWAAQSDILMALGRTGEAGQARAQGERVAGLPKPVVAVMHHLYEGRLIRAETLCRNFLKANPRHVEAMRLLAEIGVRFNVTDDAEILLENAQAFEPDNIQVRLDYIQVLRKRQKFAAALEQARALLERDPDSPVFLSHYAIEAMQTGDYETALSAFDRVLEKIPGDPATLTSRGHALKTAGESEKAVASYKAALASQPEHTDAWYALANLKTYRFDDGELAAMLAQAENAALSHTQRIHLSFALGKAHEDREDFESAFAAYARGNDLKRRQTRYTSDQMEEELEAQKALCTPELFAAQSGKGHDDPAPIFIVGLPRAGSTLLEQILASHSQVDGTLELPNILSAAHSLRGRDRSDRTRYPRVLHEMDGDELAAMGRRYIEETAIHRKGAPFFTDKMPNNFRHIALIKLILPNAKIIDARRHPMACCFSGFKQLFAEGQEFTYGLEEIGRYYRAYAELMDHWDAVLPGEILRVIHEDVVDDIEAQVRRILDFCGLPFEQACVDFHKTRREVRTASSEQVRQPLYRSGLEQWKAFEPFLDPLKSALGPALTDWRRDHTQSNAA</sequence>
<dbReference type="InterPro" id="IPR027417">
    <property type="entry name" value="P-loop_NTPase"/>
</dbReference>
<dbReference type="Proteomes" id="UP000286954">
    <property type="component" value="Chromosome"/>
</dbReference>
<evidence type="ECO:0000313" key="5">
    <source>
        <dbReference type="Proteomes" id="UP000286954"/>
    </source>
</evidence>
<dbReference type="InterPro" id="IPR026634">
    <property type="entry name" value="TPST-like"/>
</dbReference>
<proteinExistence type="predicted"/>
<dbReference type="Gene3D" id="1.25.40.10">
    <property type="entry name" value="Tetratricopeptide repeat domain"/>
    <property type="match status" value="3"/>
</dbReference>
<dbReference type="EMBL" id="CP018911">
    <property type="protein sequence ID" value="AZU03804.1"/>
    <property type="molecule type" value="Genomic_DNA"/>
</dbReference>
<dbReference type="InterPro" id="IPR019734">
    <property type="entry name" value="TPR_rpt"/>
</dbReference>
<evidence type="ECO:0000256" key="1">
    <source>
        <dbReference type="ARBA" id="ARBA00022679"/>
    </source>
</evidence>